<protein>
    <submittedName>
        <fullName evidence="5">Uncharacterized protein</fullName>
    </submittedName>
</protein>
<name>A0A5C5WXU2_9BACT</name>
<keyword evidence="2" id="KW-0547">Nucleotide-binding</keyword>
<comment type="caution">
    <text evidence="5">The sequence shown here is derived from an EMBL/GenBank/DDBJ whole genome shotgun (WGS) entry which is preliminary data.</text>
</comment>
<keyword evidence="4" id="KW-0067">ATP-binding</keyword>
<keyword evidence="6" id="KW-1185">Reference proteome</keyword>
<organism evidence="5 6">
    <name type="scientific">Rubripirellula amarantea</name>
    <dbReference type="NCBI Taxonomy" id="2527999"/>
    <lineage>
        <taxon>Bacteria</taxon>
        <taxon>Pseudomonadati</taxon>
        <taxon>Planctomycetota</taxon>
        <taxon>Planctomycetia</taxon>
        <taxon>Pirellulales</taxon>
        <taxon>Pirellulaceae</taxon>
        <taxon>Rubripirellula</taxon>
    </lineage>
</organism>
<dbReference type="EMBL" id="SJPI01000001">
    <property type="protein sequence ID" value="TWT54692.1"/>
    <property type="molecule type" value="Genomic_DNA"/>
</dbReference>
<evidence type="ECO:0000256" key="1">
    <source>
        <dbReference type="ARBA" id="ARBA00022679"/>
    </source>
</evidence>
<dbReference type="Proteomes" id="UP000316598">
    <property type="component" value="Unassembled WGS sequence"/>
</dbReference>
<dbReference type="GO" id="GO:0016774">
    <property type="term" value="F:phosphotransferase activity, carboxyl group as acceptor"/>
    <property type="evidence" value="ECO:0007669"/>
    <property type="project" value="InterPro"/>
</dbReference>
<evidence type="ECO:0000256" key="2">
    <source>
        <dbReference type="ARBA" id="ARBA00022741"/>
    </source>
</evidence>
<dbReference type="InterPro" id="IPR000890">
    <property type="entry name" value="Aliphatic_acid_kin_short-chain"/>
</dbReference>
<evidence type="ECO:0000313" key="6">
    <source>
        <dbReference type="Proteomes" id="UP000316598"/>
    </source>
</evidence>
<accession>A0A5C5WXU2</accession>
<reference evidence="5 6" key="1">
    <citation type="submission" date="2019-02" db="EMBL/GenBank/DDBJ databases">
        <title>Deep-cultivation of Planctomycetes and their phenomic and genomic characterization uncovers novel biology.</title>
        <authorList>
            <person name="Wiegand S."/>
            <person name="Jogler M."/>
            <person name="Boedeker C."/>
            <person name="Pinto D."/>
            <person name="Vollmers J."/>
            <person name="Rivas-Marin E."/>
            <person name="Kohn T."/>
            <person name="Peeters S.H."/>
            <person name="Heuer A."/>
            <person name="Rast P."/>
            <person name="Oberbeckmann S."/>
            <person name="Bunk B."/>
            <person name="Jeske O."/>
            <person name="Meyerdierks A."/>
            <person name="Storesund J.E."/>
            <person name="Kallscheuer N."/>
            <person name="Luecker S."/>
            <person name="Lage O.M."/>
            <person name="Pohl T."/>
            <person name="Merkel B.J."/>
            <person name="Hornburger P."/>
            <person name="Mueller R.-W."/>
            <person name="Bruemmer F."/>
            <person name="Labrenz M."/>
            <person name="Spormann A.M."/>
            <person name="Op Den Camp H."/>
            <person name="Overmann J."/>
            <person name="Amann R."/>
            <person name="Jetten M.S.M."/>
            <person name="Mascher T."/>
            <person name="Medema M.H."/>
            <person name="Devos D.P."/>
            <person name="Kaster A.-K."/>
            <person name="Ovreas L."/>
            <person name="Rohde M."/>
            <person name="Galperin M.Y."/>
            <person name="Jogler C."/>
        </authorList>
    </citation>
    <scope>NUCLEOTIDE SEQUENCE [LARGE SCALE GENOMIC DNA]</scope>
    <source>
        <strain evidence="5 6">Pla22</strain>
    </source>
</reference>
<evidence type="ECO:0000256" key="3">
    <source>
        <dbReference type="ARBA" id="ARBA00022777"/>
    </source>
</evidence>
<evidence type="ECO:0000256" key="4">
    <source>
        <dbReference type="ARBA" id="ARBA00022840"/>
    </source>
</evidence>
<keyword evidence="3" id="KW-0418">Kinase</keyword>
<dbReference type="GO" id="GO:0016301">
    <property type="term" value="F:kinase activity"/>
    <property type="evidence" value="ECO:0007669"/>
    <property type="project" value="UniProtKB-KW"/>
</dbReference>
<dbReference type="Pfam" id="PF00871">
    <property type="entry name" value="Acetate_kinase"/>
    <property type="match status" value="1"/>
</dbReference>
<proteinExistence type="predicted"/>
<keyword evidence="1" id="KW-0808">Transferase</keyword>
<dbReference type="AlphaFoldDB" id="A0A5C5WXU2"/>
<dbReference type="GO" id="GO:0005524">
    <property type="term" value="F:ATP binding"/>
    <property type="evidence" value="ECO:0007669"/>
    <property type="project" value="UniProtKB-KW"/>
</dbReference>
<gene>
    <name evidence="5" type="ORF">Pla22_23420</name>
</gene>
<evidence type="ECO:0000313" key="5">
    <source>
        <dbReference type="EMBL" id="TWT54692.1"/>
    </source>
</evidence>
<sequence>MAAVRNGQCLDTSMGFTPSANQAASNTARIAFLSGIGKLGPRSYEFS</sequence>